<dbReference type="InterPro" id="IPR011047">
    <property type="entry name" value="Quinoprotein_ADH-like_sf"/>
</dbReference>
<protein>
    <recommendedName>
        <fullName evidence="6">WD-repeat protein</fullName>
    </recommendedName>
</protein>
<dbReference type="SUPFAM" id="SSF50998">
    <property type="entry name" value="Quinoprotein alcohol dehydrogenase-like"/>
    <property type="match status" value="1"/>
</dbReference>
<reference evidence="4 5" key="1">
    <citation type="submission" date="2019-08" db="EMBL/GenBank/DDBJ databases">
        <title>Archangium and Cystobacter genomes.</title>
        <authorList>
            <person name="Chen I.-C.K."/>
            <person name="Wielgoss S."/>
        </authorList>
    </citation>
    <scope>NUCLEOTIDE SEQUENCE [LARGE SCALE GENOMIC DNA]</scope>
    <source>
        <strain evidence="4 5">Cbm 6</strain>
    </source>
</reference>
<dbReference type="Proteomes" id="UP001611383">
    <property type="component" value="Chromosome"/>
</dbReference>
<evidence type="ECO:0008006" key="6">
    <source>
        <dbReference type="Google" id="ProtNLM"/>
    </source>
</evidence>
<keyword evidence="5" id="KW-1185">Reference proteome</keyword>
<organism evidence="4 5">
    <name type="scientific">Archangium minus</name>
    <dbReference type="NCBI Taxonomy" id="83450"/>
    <lineage>
        <taxon>Bacteria</taxon>
        <taxon>Pseudomonadati</taxon>
        <taxon>Myxococcota</taxon>
        <taxon>Myxococcia</taxon>
        <taxon>Myxococcales</taxon>
        <taxon>Cystobacterineae</taxon>
        <taxon>Archangiaceae</taxon>
        <taxon>Archangium</taxon>
    </lineage>
</organism>
<dbReference type="RefSeq" id="WP_395804244.1">
    <property type="nucleotide sequence ID" value="NZ_CP043494.1"/>
</dbReference>
<evidence type="ECO:0000313" key="4">
    <source>
        <dbReference type="EMBL" id="WNG47651.1"/>
    </source>
</evidence>
<dbReference type="SMART" id="SM00320">
    <property type="entry name" value="WD40"/>
    <property type="match status" value="7"/>
</dbReference>
<dbReference type="EMBL" id="CP043494">
    <property type="protein sequence ID" value="WNG47651.1"/>
    <property type="molecule type" value="Genomic_DNA"/>
</dbReference>
<name>A0ABY9WWX3_9BACT</name>
<dbReference type="PROSITE" id="PS50082">
    <property type="entry name" value="WD_REPEATS_2"/>
    <property type="match status" value="2"/>
</dbReference>
<keyword evidence="2" id="KW-0677">Repeat</keyword>
<dbReference type="PROSITE" id="PS50294">
    <property type="entry name" value="WD_REPEATS_REGION"/>
    <property type="match status" value="2"/>
</dbReference>
<dbReference type="Pfam" id="PF00400">
    <property type="entry name" value="WD40"/>
    <property type="match status" value="4"/>
</dbReference>
<dbReference type="InterPro" id="IPR001680">
    <property type="entry name" value="WD40_rpt"/>
</dbReference>
<evidence type="ECO:0000256" key="3">
    <source>
        <dbReference type="PROSITE-ProRule" id="PRU00221"/>
    </source>
</evidence>
<evidence type="ECO:0000256" key="2">
    <source>
        <dbReference type="ARBA" id="ARBA00022737"/>
    </source>
</evidence>
<dbReference type="PANTHER" id="PTHR19848:SF8">
    <property type="entry name" value="F-BOX AND WD REPEAT DOMAIN CONTAINING 7"/>
    <property type="match status" value="1"/>
</dbReference>
<sequence>MASTRGKRKGARGPMQLFDIELPEGISAVAFSPEGLRIAAATFGGPVVLVDARSGVLLRELPGHADGTLAVSFSPDGEQLATGGWDGRVRVHALDSWQELHAWEAGGAWVEHVQWSPSGGHLAAAAGRAVRIWSRRGALKGGYEQHASTVTSIQWSASGTGIISSCNGGLHRLEAGRKRPLETLDAEGAVLAVAISPNRRYIAAGKQDASVRLWALRSSKVDSYDMPGYRTKVRTLAWNSASNLLATGDAEQVVVWELGSRVRDQQRPHPLRAHSERVTGLAFLEDGAGSELLLSTGQDGQLCGWYPTRGRRPLWALHADVALEGLTLSPDRSMVVAIGACGRLLAWRFASSMRH</sequence>
<keyword evidence="1 3" id="KW-0853">WD repeat</keyword>
<gene>
    <name evidence="4" type="ORF">F0U60_28645</name>
</gene>
<dbReference type="InterPro" id="IPR015943">
    <property type="entry name" value="WD40/YVTN_repeat-like_dom_sf"/>
</dbReference>
<feature type="repeat" description="WD" evidence="3">
    <location>
        <begin position="61"/>
        <end position="102"/>
    </location>
</feature>
<proteinExistence type="predicted"/>
<accession>A0ABY9WWX3</accession>
<evidence type="ECO:0000313" key="5">
    <source>
        <dbReference type="Proteomes" id="UP001611383"/>
    </source>
</evidence>
<dbReference type="Gene3D" id="2.130.10.10">
    <property type="entry name" value="YVTN repeat-like/Quinoprotein amine dehydrogenase"/>
    <property type="match status" value="2"/>
</dbReference>
<evidence type="ECO:0000256" key="1">
    <source>
        <dbReference type="ARBA" id="ARBA00022574"/>
    </source>
</evidence>
<feature type="repeat" description="WD" evidence="3">
    <location>
        <begin position="183"/>
        <end position="224"/>
    </location>
</feature>
<dbReference type="PANTHER" id="PTHR19848">
    <property type="entry name" value="WD40 REPEAT PROTEIN"/>
    <property type="match status" value="1"/>
</dbReference>